<dbReference type="Gramene" id="rna-AYBTSS11_LOCUS31443">
    <property type="protein sequence ID" value="CAJ1979229.1"/>
    <property type="gene ID" value="gene-AYBTSS11_LOCUS31443"/>
</dbReference>
<dbReference type="PANTHER" id="PTHR35311">
    <property type="entry name" value="KINETOCHORE-ASSOCIATED PROTEIN KNL-2 HOMOLOG"/>
    <property type="match status" value="1"/>
</dbReference>
<accession>A0AA86W6P1</accession>
<reference evidence="3" key="1">
    <citation type="submission" date="2023-10" db="EMBL/GenBank/DDBJ databases">
        <authorList>
            <person name="Domelevo Entfellner J.-B."/>
        </authorList>
    </citation>
    <scope>NUCLEOTIDE SEQUENCE</scope>
</reference>
<dbReference type="AlphaFoldDB" id="A0AA86W6P1"/>
<evidence type="ECO:0000313" key="3">
    <source>
        <dbReference type="EMBL" id="CAJ1979229.1"/>
    </source>
</evidence>
<name>A0AA86W6P1_9FABA</name>
<evidence type="ECO:0000313" key="4">
    <source>
        <dbReference type="Proteomes" id="UP001189624"/>
    </source>
</evidence>
<sequence length="180" mass="19779">MAAVAEAPTLCRLNLSKNRESLFLSTVVTKREEANVLHTQDGITIVFRGFMNTSRSSQNGVPLEVCQHFLVGFPHDWNKYAPHSYGDSSASSVDNMECENSNTAGLNMCNSEKGISVQREGNGGYLIGTDPSEKDTVKPPSSTKKVKPIRQKIVLDASNSFSRMVTRSISKKMLHNAKKT</sequence>
<keyword evidence="4" id="KW-1185">Reference proteome</keyword>
<dbReference type="PANTHER" id="PTHR35311:SF1">
    <property type="entry name" value="PROTEIN EMBRYO DEFECTIVE 1674"/>
    <property type="match status" value="1"/>
</dbReference>
<dbReference type="Proteomes" id="UP001189624">
    <property type="component" value="Chromosome 11"/>
</dbReference>
<feature type="domain" description="SANTA" evidence="2">
    <location>
        <begin position="16"/>
        <end position="80"/>
    </location>
</feature>
<dbReference type="Pfam" id="PF09133">
    <property type="entry name" value="SANTA"/>
    <property type="match status" value="1"/>
</dbReference>
<protein>
    <recommendedName>
        <fullName evidence="2">SANTA domain-containing protein</fullName>
    </recommendedName>
</protein>
<proteinExistence type="predicted"/>
<gene>
    <name evidence="3" type="ORF">AYBTSS11_LOCUS31443</name>
</gene>
<dbReference type="InterPro" id="IPR053090">
    <property type="entry name" value="Centromere_KNL-2_homolog"/>
</dbReference>
<evidence type="ECO:0000259" key="2">
    <source>
        <dbReference type="Pfam" id="PF09133"/>
    </source>
</evidence>
<evidence type="ECO:0000256" key="1">
    <source>
        <dbReference type="SAM" id="MobiDB-lite"/>
    </source>
</evidence>
<organism evidence="3 4">
    <name type="scientific">Sphenostylis stenocarpa</name>
    <dbReference type="NCBI Taxonomy" id="92480"/>
    <lineage>
        <taxon>Eukaryota</taxon>
        <taxon>Viridiplantae</taxon>
        <taxon>Streptophyta</taxon>
        <taxon>Embryophyta</taxon>
        <taxon>Tracheophyta</taxon>
        <taxon>Spermatophyta</taxon>
        <taxon>Magnoliopsida</taxon>
        <taxon>eudicotyledons</taxon>
        <taxon>Gunneridae</taxon>
        <taxon>Pentapetalae</taxon>
        <taxon>rosids</taxon>
        <taxon>fabids</taxon>
        <taxon>Fabales</taxon>
        <taxon>Fabaceae</taxon>
        <taxon>Papilionoideae</taxon>
        <taxon>50 kb inversion clade</taxon>
        <taxon>NPAAA clade</taxon>
        <taxon>indigoferoid/millettioid clade</taxon>
        <taxon>Phaseoleae</taxon>
        <taxon>Sphenostylis</taxon>
    </lineage>
</organism>
<dbReference type="EMBL" id="OY731408">
    <property type="protein sequence ID" value="CAJ1979229.1"/>
    <property type="molecule type" value="Genomic_DNA"/>
</dbReference>
<dbReference type="InterPro" id="IPR015216">
    <property type="entry name" value="SANTA"/>
</dbReference>
<feature type="region of interest" description="Disordered" evidence="1">
    <location>
        <begin position="120"/>
        <end position="150"/>
    </location>
</feature>